<reference evidence="3" key="1">
    <citation type="submission" date="2018-09" db="EMBL/GenBank/DDBJ databases">
        <title>Paracoccus onubensis nov. sp. a moderate halophilic bacterium isolated from Gruta de las Maravillas (Aracena, Spain).</title>
        <authorList>
            <person name="Jurado V."/>
            <person name="Gutierrez-Patricio S."/>
            <person name="Gonzalez-Pimentel J.L."/>
            <person name="Miller A.Z."/>
            <person name="Laiz L."/>
            <person name="Saiz-Jimenez C."/>
        </authorList>
    </citation>
    <scope>NUCLEOTIDE SEQUENCE [LARGE SCALE GENOMIC DNA]</scope>
    <source>
        <strain evidence="3">DSM 26381</strain>
    </source>
</reference>
<proteinExistence type="predicted"/>
<dbReference type="PANTHER" id="PTHR12110">
    <property type="entry name" value="HYDROXYPYRUVATE ISOMERASE"/>
    <property type="match status" value="1"/>
</dbReference>
<comment type="caution">
    <text evidence="2">The sequence shown here is derived from an EMBL/GenBank/DDBJ whole genome shotgun (WGS) entry which is preliminary data.</text>
</comment>
<keyword evidence="3" id="KW-1185">Reference proteome</keyword>
<dbReference type="RefSeq" id="WP_119900193.1">
    <property type="nucleotide sequence ID" value="NZ_QNRC01000050.1"/>
</dbReference>
<dbReference type="Gene3D" id="3.20.20.150">
    <property type="entry name" value="Divalent-metal-dependent TIM barrel enzymes"/>
    <property type="match status" value="1"/>
</dbReference>
<evidence type="ECO:0000259" key="1">
    <source>
        <dbReference type="Pfam" id="PF01261"/>
    </source>
</evidence>
<dbReference type="Proteomes" id="UP000283587">
    <property type="component" value="Unassembled WGS sequence"/>
</dbReference>
<dbReference type="GO" id="GO:0016853">
    <property type="term" value="F:isomerase activity"/>
    <property type="evidence" value="ECO:0007669"/>
    <property type="project" value="UniProtKB-KW"/>
</dbReference>
<feature type="domain" description="Xylose isomerase-like TIM barrel" evidence="1">
    <location>
        <begin position="20"/>
        <end position="285"/>
    </location>
</feature>
<dbReference type="InterPro" id="IPR013022">
    <property type="entry name" value="Xyl_isomerase-like_TIM-brl"/>
</dbReference>
<dbReference type="PANTHER" id="PTHR12110:SF21">
    <property type="entry name" value="XYLOSE ISOMERASE-LIKE TIM BARREL DOMAIN-CONTAINING PROTEIN"/>
    <property type="match status" value="1"/>
</dbReference>
<dbReference type="Pfam" id="PF01261">
    <property type="entry name" value="AP_endonuc_2"/>
    <property type="match status" value="1"/>
</dbReference>
<dbReference type="OrthoDB" id="3280201at2"/>
<dbReference type="InterPro" id="IPR050312">
    <property type="entry name" value="IolE/XylAMocC-like"/>
</dbReference>
<gene>
    <name evidence="2" type="ORF">D3P05_18045</name>
</gene>
<name>A0A419A174_9RHOB</name>
<dbReference type="InterPro" id="IPR036237">
    <property type="entry name" value="Xyl_isomerase-like_sf"/>
</dbReference>
<dbReference type="EMBL" id="QZEW01000094">
    <property type="protein sequence ID" value="RJL06697.1"/>
    <property type="molecule type" value="Genomic_DNA"/>
</dbReference>
<organism evidence="2 3">
    <name type="scientific">Paracoccus siganidrum</name>
    <dbReference type="NCBI Taxonomy" id="1276757"/>
    <lineage>
        <taxon>Bacteria</taxon>
        <taxon>Pseudomonadati</taxon>
        <taxon>Pseudomonadota</taxon>
        <taxon>Alphaproteobacteria</taxon>
        <taxon>Rhodobacterales</taxon>
        <taxon>Paracoccaceae</taxon>
        <taxon>Paracoccus</taxon>
    </lineage>
</organism>
<protein>
    <submittedName>
        <fullName evidence="2">Sugar phosphate isomerase/epimerase</fullName>
    </submittedName>
</protein>
<dbReference type="SUPFAM" id="SSF51658">
    <property type="entry name" value="Xylose isomerase-like"/>
    <property type="match status" value="1"/>
</dbReference>
<dbReference type="AlphaFoldDB" id="A0A419A174"/>
<accession>A0A419A174</accession>
<evidence type="ECO:0000313" key="3">
    <source>
        <dbReference type="Proteomes" id="UP000283587"/>
    </source>
</evidence>
<sequence>MKHTLDPHMIRHLSLEDTCRKVAELGYDYVELSPRPDFLSWWTRPKVYPDRIASFKKALKDHGLGLATLQPMYRWASPYPDEWEMAIDNWKRAIEIAVEMDCPMFVSEFGRGGSPERSLNDRSGLHRPETCEGQFFRAMDILVPILEREGLTLSLEAHPEDWLEEIAPAIDIIRTINSKAVKASFIAPHTFFYGPDMVANLRATEGHLVHVRLADTYDHTKSSQLRYVVNPPGAQVRVHQHLDFGQGEIDWELFFATLADMKFDGVLSNCVFGWEDRAEDSARFMLAETKRYVDKYWTQGKAA</sequence>
<evidence type="ECO:0000313" key="2">
    <source>
        <dbReference type="EMBL" id="RJL06697.1"/>
    </source>
</evidence>
<keyword evidence="2" id="KW-0413">Isomerase</keyword>